<keyword evidence="1" id="KW-0732">Signal</keyword>
<accession>A0A238KH44</accession>
<dbReference type="EMBL" id="FXYE01000002">
    <property type="protein sequence ID" value="SMX41422.1"/>
    <property type="molecule type" value="Genomic_DNA"/>
</dbReference>
<gene>
    <name evidence="2" type="ORF">COL8621_01752</name>
</gene>
<feature type="chain" id="PRO_5012873103" evidence="1">
    <location>
        <begin position="23"/>
        <end position="104"/>
    </location>
</feature>
<reference evidence="3" key="1">
    <citation type="submission" date="2017-05" db="EMBL/GenBank/DDBJ databases">
        <authorList>
            <person name="Rodrigo-Torres L."/>
            <person name="Arahal R. D."/>
            <person name="Lucena T."/>
        </authorList>
    </citation>
    <scope>NUCLEOTIDE SEQUENCE [LARGE SCALE GENOMIC DNA]</scope>
    <source>
        <strain evidence="3">CECT 8621</strain>
    </source>
</reference>
<dbReference type="AlphaFoldDB" id="A0A238KH44"/>
<evidence type="ECO:0000256" key="1">
    <source>
        <dbReference type="SAM" id="SignalP"/>
    </source>
</evidence>
<organism evidence="2 3">
    <name type="scientific">Actibacterium lipolyticum</name>
    <dbReference type="NCBI Taxonomy" id="1524263"/>
    <lineage>
        <taxon>Bacteria</taxon>
        <taxon>Pseudomonadati</taxon>
        <taxon>Pseudomonadota</taxon>
        <taxon>Alphaproteobacteria</taxon>
        <taxon>Rhodobacterales</taxon>
        <taxon>Roseobacteraceae</taxon>
        <taxon>Actibacterium</taxon>
    </lineage>
</organism>
<proteinExistence type="predicted"/>
<evidence type="ECO:0000313" key="3">
    <source>
        <dbReference type="Proteomes" id="UP000202922"/>
    </source>
</evidence>
<name>A0A238KH44_9RHOB</name>
<protein>
    <submittedName>
        <fullName evidence="2">Uncharacterized protein</fullName>
    </submittedName>
</protein>
<feature type="signal peptide" evidence="1">
    <location>
        <begin position="1"/>
        <end position="22"/>
    </location>
</feature>
<evidence type="ECO:0000313" key="2">
    <source>
        <dbReference type="EMBL" id="SMX41422.1"/>
    </source>
</evidence>
<keyword evidence="3" id="KW-1185">Reference proteome</keyword>
<dbReference type="Proteomes" id="UP000202922">
    <property type="component" value="Unassembled WGS sequence"/>
</dbReference>
<sequence>MRHLLITLMLGLFALAAAPVSAMPHDGIGMHDCIECPDAGQSAEHHDMDPSNCFHGVTCMAVALLPLAIDTHVANPFREVFPYLDDRMTAPADVSLVLPPPRVI</sequence>